<dbReference type="EC" id="1.2.4.2" evidence="3"/>
<dbReference type="Gene3D" id="1.10.287.1150">
    <property type="entry name" value="TPP helical domain"/>
    <property type="match status" value="1"/>
</dbReference>
<dbReference type="PIRSF" id="PIRSF000157">
    <property type="entry name" value="Oxoglu_dh_E1"/>
    <property type="match status" value="1"/>
</dbReference>
<dbReference type="NCBIfam" id="NF006914">
    <property type="entry name" value="PRK09404.1"/>
    <property type="match status" value="1"/>
</dbReference>
<keyword evidence="4 7" id="KW-0560">Oxidoreductase</keyword>
<evidence type="ECO:0000256" key="5">
    <source>
        <dbReference type="ARBA" id="ARBA00023052"/>
    </source>
</evidence>
<dbReference type="SMART" id="SM00861">
    <property type="entry name" value="Transket_pyr"/>
    <property type="match status" value="1"/>
</dbReference>
<keyword evidence="5" id="KW-0786">Thiamine pyrophosphate</keyword>
<dbReference type="InterPro" id="IPR042179">
    <property type="entry name" value="KGD_C_sf"/>
</dbReference>
<proteinExistence type="predicted"/>
<evidence type="ECO:0000256" key="4">
    <source>
        <dbReference type="ARBA" id="ARBA00023002"/>
    </source>
</evidence>
<dbReference type="EMBL" id="CP135136">
    <property type="protein sequence ID" value="WWR11864.1"/>
    <property type="molecule type" value="Genomic_DNA"/>
</dbReference>
<comment type="cofactor">
    <cofactor evidence="1">
        <name>thiamine diphosphate</name>
        <dbReference type="ChEBI" id="CHEBI:58937"/>
    </cofactor>
</comment>
<evidence type="ECO:0000256" key="3">
    <source>
        <dbReference type="ARBA" id="ARBA00012280"/>
    </source>
</evidence>
<sequence>MKDINKNLTKINLIFDLSIDNMFYICNLYEDFVNSSLLNFDIWKDVFNKIKELDNRILMKKTVINKKENYIETVNFSSDERIKQFIKNSKIKDLINSYRSFGHYLASLNPLFFSEKINKNNFIKQKLDINTYKFNNFDINQSFHDCINTFQMDLNKTLSDLKEVYCKNIGVEYLHIQDELIVDWIQQYLESVKNKQNFSIEKKYFILKSLIASNEFEKFLSVRYVGQKRFSLEGGDVLIPVVREIINMSGENKVKNIVIGMAHRGRLNILSNIMGKKVSDLFGEYDKGIQFSRYYTGDVKYHLGCSSNLFSLNGNIVHVYLSFNPSHLEIVNPVIQGISRALLNKNNDLKKKNTVLPIIIHGDAAFSGQGVVMETFNLSRIDNYTTGGTIHIVLNNQIGFTTSNICDLRSTFYCTDIAKMLEIPVFHVNGNNPESVLFVIKIAFEFRKRFKRDVIVDIICYRRHGHNEIDDPFITQPNMYKKIERIPTVLDLYIKKLMKEKIINKEKVIYFVKKYFSLLEKDKILIDNLRNEIFKKSNLNRDSLLSFHDIHDVNTINTGISKKIFIKISKDINSVPDNFIFHPVVKRILIERQKMSIGNIPINWGYSEMLTYASLLHDGYDIRISGQDSIRGTFCHRHAIYYDMETNNSYGPLHVMASNYGRNFTIINSPLSEESVLAFEYGYSIFNTRCLVIWEAQFGDFANVAQVVIDQFLVSGESKWGISSGLVLFLPHGYEGQGPEHSSARIERFLQLSAQDNIQVCVPTEPAQVFHILRRQVIGPIQKPLIVMMPKSLLRNKLSVSSIDDFVFGKFYAIYSKINRIEEKKINKIILCCGKIYYEIFNRIKERSIINIHLIRLEQLYPFPKKEILDEIDKFSSVNTVVWCQEEPKNQGAWSYIKINLEEYLRIRDKHFVYIGRDCLASTAVGNFQRHIVEQKKIIEDAINL</sequence>
<protein>
    <recommendedName>
        <fullName evidence="3">oxoglutarate dehydrogenase (succinyl-transferring)</fullName>
        <ecNumber evidence="3">1.2.4.2</ecNumber>
    </recommendedName>
</protein>
<dbReference type="InterPro" id="IPR031717">
    <property type="entry name" value="ODO-1/KGD_C"/>
</dbReference>
<organism evidence="7 8">
    <name type="scientific">Candidatus Legionella polyplacis</name>
    <dbReference type="NCBI Taxonomy" id="2005262"/>
    <lineage>
        <taxon>Bacteria</taxon>
        <taxon>Pseudomonadati</taxon>
        <taxon>Pseudomonadota</taxon>
        <taxon>Gammaproteobacteria</taxon>
        <taxon>Legionellales</taxon>
        <taxon>Legionellaceae</taxon>
        <taxon>Legionella</taxon>
    </lineage>
</organism>
<reference evidence="7" key="1">
    <citation type="submission" date="2023-09" db="EMBL/GenBank/DDBJ databases">
        <title>Genomes of two closely related lineages of the louse Polyplax serrata with different host specificities.</title>
        <authorList>
            <person name="Martinu J."/>
            <person name="Tarabai H."/>
            <person name="Stefka J."/>
            <person name="Hypsa V."/>
        </authorList>
    </citation>
    <scope>NUCLEOTIDE SEQUENCE [LARGE SCALE GENOMIC DNA]</scope>
    <source>
        <strain evidence="7">HR10_N</strain>
    </source>
</reference>
<dbReference type="NCBIfam" id="NF008907">
    <property type="entry name" value="PRK12270.1"/>
    <property type="match status" value="1"/>
</dbReference>
<comment type="function">
    <text evidence="2">E1 component of the 2-oxoglutarate dehydrogenase (OGDH) complex which catalyzes the decarboxylation of 2-oxoglutarate, the first step in the conversion of 2-oxoglutarate to succinyl-CoA and CO(2).</text>
</comment>
<gene>
    <name evidence="7" type="ORF">RQL38_01710</name>
</gene>
<evidence type="ECO:0000313" key="8">
    <source>
        <dbReference type="Proteomes" id="UP001360424"/>
    </source>
</evidence>
<keyword evidence="8" id="KW-1185">Reference proteome</keyword>
<dbReference type="InterPro" id="IPR011603">
    <property type="entry name" value="2oxoglutarate_DH_E1"/>
</dbReference>
<dbReference type="Gene3D" id="3.40.50.12470">
    <property type="match status" value="1"/>
</dbReference>
<feature type="domain" description="Transketolase-like pyrimidine-binding" evidence="6">
    <location>
        <begin position="602"/>
        <end position="796"/>
    </location>
</feature>
<dbReference type="PANTHER" id="PTHR23152:SF4">
    <property type="entry name" value="2-OXOADIPATE DEHYDROGENASE COMPLEX COMPONENT E1"/>
    <property type="match status" value="1"/>
</dbReference>
<dbReference type="NCBIfam" id="TIGR00239">
    <property type="entry name" value="2oxo_dh_E1"/>
    <property type="match status" value="1"/>
</dbReference>
<dbReference type="Pfam" id="PF00676">
    <property type="entry name" value="E1_dh"/>
    <property type="match status" value="1"/>
</dbReference>
<dbReference type="SUPFAM" id="SSF52518">
    <property type="entry name" value="Thiamin diphosphate-binding fold (THDP-binding)"/>
    <property type="match status" value="2"/>
</dbReference>
<dbReference type="Pfam" id="PF02779">
    <property type="entry name" value="Transket_pyr"/>
    <property type="match status" value="1"/>
</dbReference>
<accession>A0ABZ2GZU7</accession>
<dbReference type="InterPro" id="IPR001017">
    <property type="entry name" value="DH_E1"/>
</dbReference>
<dbReference type="CDD" id="cd02016">
    <property type="entry name" value="TPP_E1_OGDC_like"/>
    <property type="match status" value="1"/>
</dbReference>
<evidence type="ECO:0000256" key="2">
    <source>
        <dbReference type="ARBA" id="ARBA00003906"/>
    </source>
</evidence>
<evidence type="ECO:0000256" key="1">
    <source>
        <dbReference type="ARBA" id="ARBA00001964"/>
    </source>
</evidence>
<dbReference type="GO" id="GO:0004591">
    <property type="term" value="F:oxoglutarate dehydrogenase (succinyl-transferring) activity"/>
    <property type="evidence" value="ECO:0007669"/>
    <property type="project" value="UniProtKB-EC"/>
</dbReference>
<dbReference type="Gene3D" id="3.40.50.11610">
    <property type="entry name" value="Multifunctional 2-oxoglutarate metabolism enzyme, C-terminal domain"/>
    <property type="match status" value="1"/>
</dbReference>
<dbReference type="RefSeq" id="WP_338521310.1">
    <property type="nucleotide sequence ID" value="NZ_CP135136.1"/>
</dbReference>
<dbReference type="Pfam" id="PF16870">
    <property type="entry name" value="OxoGdeHyase_C"/>
    <property type="match status" value="1"/>
</dbReference>
<name>A0ABZ2GZU7_9GAMM</name>
<dbReference type="InterPro" id="IPR029061">
    <property type="entry name" value="THDP-binding"/>
</dbReference>
<dbReference type="Proteomes" id="UP001360424">
    <property type="component" value="Chromosome"/>
</dbReference>
<dbReference type="PANTHER" id="PTHR23152">
    <property type="entry name" value="2-OXOGLUTARATE DEHYDROGENASE"/>
    <property type="match status" value="1"/>
</dbReference>
<dbReference type="Gene3D" id="3.40.50.970">
    <property type="match status" value="1"/>
</dbReference>
<evidence type="ECO:0000313" key="7">
    <source>
        <dbReference type="EMBL" id="WWR11864.1"/>
    </source>
</evidence>
<evidence type="ECO:0000259" key="6">
    <source>
        <dbReference type="SMART" id="SM00861"/>
    </source>
</evidence>
<dbReference type="InterPro" id="IPR005475">
    <property type="entry name" value="Transketolase-like_Pyr-bd"/>
</dbReference>